<feature type="domain" description="Excalibur calcium-binding" evidence="3">
    <location>
        <begin position="27"/>
        <end position="64"/>
    </location>
</feature>
<dbReference type="SMART" id="SM00894">
    <property type="entry name" value="Excalibur"/>
    <property type="match status" value="1"/>
</dbReference>
<evidence type="ECO:0000313" key="4">
    <source>
        <dbReference type="EMBL" id="MBB4944918.1"/>
    </source>
</evidence>
<evidence type="ECO:0000259" key="3">
    <source>
        <dbReference type="SMART" id="SM00894"/>
    </source>
</evidence>
<accession>A0A7W7S7W5</accession>
<feature type="chain" id="PRO_5031478767" evidence="2">
    <location>
        <begin position="27"/>
        <end position="139"/>
    </location>
</feature>
<dbReference type="Pfam" id="PF05901">
    <property type="entry name" value="Excalibur"/>
    <property type="match status" value="1"/>
</dbReference>
<dbReference type="RefSeq" id="WP_184911182.1">
    <property type="nucleotide sequence ID" value="NZ_JACHJR010000001.1"/>
</dbReference>
<dbReference type="InterPro" id="IPR008613">
    <property type="entry name" value="Excalibur_Ca-bd_domain"/>
</dbReference>
<dbReference type="Proteomes" id="UP000573327">
    <property type="component" value="Unassembled WGS sequence"/>
</dbReference>
<dbReference type="EMBL" id="JACHJR010000001">
    <property type="protein sequence ID" value="MBB4944918.1"/>
    <property type="molecule type" value="Genomic_DNA"/>
</dbReference>
<keyword evidence="2" id="KW-0732">Signal</keyword>
<evidence type="ECO:0000256" key="1">
    <source>
        <dbReference type="SAM" id="MobiDB-lite"/>
    </source>
</evidence>
<comment type="caution">
    <text evidence="4">The sequence shown here is derived from an EMBL/GenBank/DDBJ whole genome shotgun (WGS) entry which is preliminary data.</text>
</comment>
<dbReference type="AlphaFoldDB" id="A0A7W7S7W5"/>
<organism evidence="4 5">
    <name type="scientific">Kitasatospora gansuensis</name>
    <dbReference type="NCBI Taxonomy" id="258050"/>
    <lineage>
        <taxon>Bacteria</taxon>
        <taxon>Bacillati</taxon>
        <taxon>Actinomycetota</taxon>
        <taxon>Actinomycetes</taxon>
        <taxon>Kitasatosporales</taxon>
        <taxon>Streptomycetaceae</taxon>
        <taxon>Kitasatospora</taxon>
    </lineage>
</organism>
<dbReference type="NCBIfam" id="TIGR01167">
    <property type="entry name" value="LPXTG_anchor"/>
    <property type="match status" value="1"/>
</dbReference>
<protein>
    <submittedName>
        <fullName evidence="4">LPXTG-motif cell wall-anchored protein</fullName>
    </submittedName>
</protein>
<reference evidence="4 5" key="1">
    <citation type="submission" date="2020-08" db="EMBL/GenBank/DDBJ databases">
        <title>Sequencing the genomes of 1000 actinobacteria strains.</title>
        <authorList>
            <person name="Klenk H.-P."/>
        </authorList>
    </citation>
    <scope>NUCLEOTIDE SEQUENCE [LARGE SCALE GENOMIC DNA]</scope>
    <source>
        <strain evidence="4 5">DSM 44786</strain>
    </source>
</reference>
<evidence type="ECO:0000256" key="2">
    <source>
        <dbReference type="SAM" id="SignalP"/>
    </source>
</evidence>
<feature type="region of interest" description="Disordered" evidence="1">
    <location>
        <begin position="29"/>
        <end position="113"/>
    </location>
</feature>
<feature type="compositionally biased region" description="Low complexity" evidence="1">
    <location>
        <begin position="71"/>
        <end position="86"/>
    </location>
</feature>
<feature type="compositionally biased region" description="Low complexity" evidence="1">
    <location>
        <begin position="95"/>
        <end position="113"/>
    </location>
</feature>
<evidence type="ECO:0000313" key="5">
    <source>
        <dbReference type="Proteomes" id="UP000573327"/>
    </source>
</evidence>
<sequence length="139" mass="13513">MRIAIAAGAALLISLAGVPLAGAAQAQDRDCPEFRTQPEAQAVFNLDRSDPNRLDADKDGIACESLPASLPGGAVTPAPGAAATPAPLVPPAPAPHGAVAAGAGPAEGGSTPVTLSLAAGAVLAAGGAVVVRRRTKRED</sequence>
<name>A0A7W7S7W5_9ACTN</name>
<gene>
    <name evidence="4" type="ORF">F4556_000453</name>
</gene>
<feature type="signal peptide" evidence="2">
    <location>
        <begin position="1"/>
        <end position="26"/>
    </location>
</feature>
<proteinExistence type="predicted"/>
<keyword evidence="5" id="KW-1185">Reference proteome</keyword>
<feature type="compositionally biased region" description="Basic and acidic residues" evidence="1">
    <location>
        <begin position="47"/>
        <end position="61"/>
    </location>
</feature>